<evidence type="ECO:0000313" key="3">
    <source>
        <dbReference type="Proteomes" id="UP000240883"/>
    </source>
</evidence>
<dbReference type="PANTHER" id="PTHR43111">
    <property type="entry name" value="ALDEHYDE DEHYDROGENASE B-RELATED"/>
    <property type="match status" value="1"/>
</dbReference>
<keyword evidence="1" id="KW-0472">Membrane</keyword>
<evidence type="ECO:0000256" key="1">
    <source>
        <dbReference type="SAM" id="Phobius"/>
    </source>
</evidence>
<feature type="transmembrane region" description="Helical" evidence="1">
    <location>
        <begin position="455"/>
        <end position="479"/>
    </location>
</feature>
<gene>
    <name evidence="2" type="ORF">BS50DRAFT_557292</name>
</gene>
<organism evidence="2 3">
    <name type="scientific">Corynespora cassiicola Philippines</name>
    <dbReference type="NCBI Taxonomy" id="1448308"/>
    <lineage>
        <taxon>Eukaryota</taxon>
        <taxon>Fungi</taxon>
        <taxon>Dikarya</taxon>
        <taxon>Ascomycota</taxon>
        <taxon>Pezizomycotina</taxon>
        <taxon>Dothideomycetes</taxon>
        <taxon>Pleosporomycetidae</taxon>
        <taxon>Pleosporales</taxon>
        <taxon>Corynesporascaceae</taxon>
        <taxon>Corynespora</taxon>
    </lineage>
</organism>
<dbReference type="Gene3D" id="3.40.605.10">
    <property type="entry name" value="Aldehyde Dehydrogenase, Chain A, domain 1"/>
    <property type="match status" value="1"/>
</dbReference>
<dbReference type="OrthoDB" id="5596991at2759"/>
<keyword evidence="1" id="KW-0812">Transmembrane</keyword>
<dbReference type="Gene3D" id="3.40.309.10">
    <property type="entry name" value="Aldehyde Dehydrogenase, Chain A, domain 2"/>
    <property type="match status" value="1"/>
</dbReference>
<dbReference type="InterPro" id="IPR016162">
    <property type="entry name" value="Ald_DH_N"/>
</dbReference>
<dbReference type="InterPro" id="IPR016163">
    <property type="entry name" value="Ald_DH_C"/>
</dbReference>
<dbReference type="GO" id="GO:0016620">
    <property type="term" value="F:oxidoreductase activity, acting on the aldehyde or oxo group of donors, NAD or NADP as acceptor"/>
    <property type="evidence" value="ECO:0007669"/>
    <property type="project" value="InterPro"/>
</dbReference>
<dbReference type="InterPro" id="IPR016161">
    <property type="entry name" value="Ald_DH/histidinol_DH"/>
</dbReference>
<evidence type="ECO:0000313" key="2">
    <source>
        <dbReference type="EMBL" id="PSN64645.1"/>
    </source>
</evidence>
<evidence type="ECO:0008006" key="4">
    <source>
        <dbReference type="Google" id="ProtNLM"/>
    </source>
</evidence>
<dbReference type="SUPFAM" id="SSF53720">
    <property type="entry name" value="ALDH-like"/>
    <property type="match status" value="1"/>
</dbReference>
<dbReference type="Proteomes" id="UP000240883">
    <property type="component" value="Unassembled WGS sequence"/>
</dbReference>
<dbReference type="PANTHER" id="PTHR43111:SF1">
    <property type="entry name" value="ALDEHYDE DEHYDROGENASE B-RELATED"/>
    <property type="match status" value="1"/>
</dbReference>
<sequence>MSDSIVLSRISGGAIDGRLQILRIRQRLFKSLHNVLVNERENLLEAIQIDEGFTQEEAQVVFASALIELRNHYDQLDFQADLAQEYSVARKQSNESRRVPITMTYLIPDSFTLFYSVITALSAALEAGSCFIVEFDNTNSKTSALLKRIISSSLDQDAFGIVESRAPEVFLSKCAVVDQRPDGSNSKIPAQILLYSPKSRNVALVDRTCDIRLAAREIVTSRLAYNGASRYSVDLVLVNEFVAARFQSALIEELQHAQSNIAAKKSSSLAKKVVRSKFPTILEDDAKKGAVELVIGDSNVGAVNILNRSQIATQKIPSSRVVPCLKITSLDDAIDFLSTEPQQEFPIAAFYLFAAEREAKYLSQYIICRATYVNHIPAQLAIGPMAPPQYPANLRMRYTRDMFEEPSPQVVPGSRSHPVSTIFGKASFLVDLAQRPLKPTGQPPSGAWGFFEQGIIIGAIVYLLPMVGAVTCGIAYTGWTGYKKFWS</sequence>
<accession>A0A2T2NGT4</accession>
<keyword evidence="3" id="KW-1185">Reference proteome</keyword>
<keyword evidence="1" id="KW-1133">Transmembrane helix</keyword>
<dbReference type="AlphaFoldDB" id="A0A2T2NGT4"/>
<reference evidence="2 3" key="1">
    <citation type="journal article" date="2018" name="Front. Microbiol.">
        <title>Genome-Wide Analysis of Corynespora cassiicola Leaf Fall Disease Putative Effectors.</title>
        <authorList>
            <person name="Lopez D."/>
            <person name="Ribeiro S."/>
            <person name="Label P."/>
            <person name="Fumanal B."/>
            <person name="Venisse J.S."/>
            <person name="Kohler A."/>
            <person name="de Oliveira R.R."/>
            <person name="Labutti K."/>
            <person name="Lipzen A."/>
            <person name="Lail K."/>
            <person name="Bauer D."/>
            <person name="Ohm R.A."/>
            <person name="Barry K.W."/>
            <person name="Spatafora J."/>
            <person name="Grigoriev I.V."/>
            <person name="Martin F.M."/>
            <person name="Pujade-Renaud V."/>
        </authorList>
    </citation>
    <scope>NUCLEOTIDE SEQUENCE [LARGE SCALE GENOMIC DNA]</scope>
    <source>
        <strain evidence="2 3">Philippines</strain>
    </source>
</reference>
<dbReference type="EMBL" id="KZ678138">
    <property type="protein sequence ID" value="PSN64645.1"/>
    <property type="molecule type" value="Genomic_DNA"/>
</dbReference>
<name>A0A2T2NGT4_CORCC</name>
<protein>
    <recommendedName>
        <fullName evidence="4">Aldehyde dehydrogenase domain-containing protein</fullName>
    </recommendedName>
</protein>
<proteinExistence type="predicted"/>
<dbReference type="STRING" id="1448308.A0A2T2NGT4"/>